<accession>A0A9W7T7K7</accession>
<sequence length="131" mass="15028">MRLARCSNIISIGTIKKTISWSHSFKRSISYRSQDKTRIVLYFYRSLIPHTPMGKKVLQCFPWYKRGKDRSKGRLCPTQAVPSVEVQPGFSPTVSWGYDGEEGAARPVYFSHKARVAYRYQMDGNIIDATC</sequence>
<evidence type="ECO:0000313" key="2">
    <source>
        <dbReference type="Proteomes" id="UP001059041"/>
    </source>
</evidence>
<reference evidence="1" key="1">
    <citation type="submission" date="2021-02" db="EMBL/GenBank/DDBJ databases">
        <title>Comparative genomics reveals that relaxation of natural selection precedes convergent phenotypic evolution of cavefish.</title>
        <authorList>
            <person name="Peng Z."/>
        </authorList>
    </citation>
    <scope>NUCLEOTIDE SEQUENCE</scope>
    <source>
        <tissue evidence="1">Muscle</tissue>
    </source>
</reference>
<gene>
    <name evidence="1" type="ORF">IRJ41_009976</name>
</gene>
<dbReference type="Proteomes" id="UP001059041">
    <property type="component" value="Linkage Group LG22"/>
</dbReference>
<name>A0A9W7T7K7_TRIRA</name>
<dbReference type="AlphaFoldDB" id="A0A9W7T7K7"/>
<comment type="caution">
    <text evidence="1">The sequence shown here is derived from an EMBL/GenBank/DDBJ whole genome shotgun (WGS) entry which is preliminary data.</text>
</comment>
<dbReference type="EMBL" id="JAFHDT010000022">
    <property type="protein sequence ID" value="KAI7793255.1"/>
    <property type="molecule type" value="Genomic_DNA"/>
</dbReference>
<organism evidence="1 2">
    <name type="scientific">Triplophysa rosa</name>
    <name type="common">Cave loach</name>
    <dbReference type="NCBI Taxonomy" id="992332"/>
    <lineage>
        <taxon>Eukaryota</taxon>
        <taxon>Metazoa</taxon>
        <taxon>Chordata</taxon>
        <taxon>Craniata</taxon>
        <taxon>Vertebrata</taxon>
        <taxon>Euteleostomi</taxon>
        <taxon>Actinopterygii</taxon>
        <taxon>Neopterygii</taxon>
        <taxon>Teleostei</taxon>
        <taxon>Ostariophysi</taxon>
        <taxon>Cypriniformes</taxon>
        <taxon>Nemacheilidae</taxon>
        <taxon>Triplophysa</taxon>
    </lineage>
</organism>
<proteinExistence type="predicted"/>
<evidence type="ECO:0000313" key="1">
    <source>
        <dbReference type="EMBL" id="KAI7793255.1"/>
    </source>
</evidence>
<protein>
    <submittedName>
        <fullName evidence="1">Uncharacterized protein</fullName>
    </submittedName>
</protein>
<keyword evidence="2" id="KW-1185">Reference proteome</keyword>